<dbReference type="EMBL" id="QMEV01000044">
    <property type="protein sequence ID" value="RAV07755.1"/>
    <property type="molecule type" value="Genomic_DNA"/>
</dbReference>
<dbReference type="InterPro" id="IPR050469">
    <property type="entry name" value="Diguanylate_Cyclase"/>
</dbReference>
<feature type="transmembrane region" description="Helical" evidence="1">
    <location>
        <begin position="134"/>
        <end position="153"/>
    </location>
</feature>
<gene>
    <name evidence="3" type="ORF">DQP57_18490</name>
</gene>
<dbReference type="CDD" id="cd01949">
    <property type="entry name" value="GGDEF"/>
    <property type="match status" value="1"/>
</dbReference>
<feature type="transmembrane region" description="Helical" evidence="1">
    <location>
        <begin position="160"/>
        <end position="178"/>
    </location>
</feature>
<dbReference type="GO" id="GO:0005886">
    <property type="term" value="C:plasma membrane"/>
    <property type="evidence" value="ECO:0007669"/>
    <property type="project" value="TreeGrafter"/>
</dbReference>
<dbReference type="Gene3D" id="3.30.70.270">
    <property type="match status" value="1"/>
</dbReference>
<evidence type="ECO:0000313" key="3">
    <source>
        <dbReference type="EMBL" id="RAV07755.1"/>
    </source>
</evidence>
<dbReference type="InterPro" id="IPR029787">
    <property type="entry name" value="Nucleotide_cyclase"/>
</dbReference>
<dbReference type="NCBIfam" id="TIGR00254">
    <property type="entry name" value="GGDEF"/>
    <property type="match status" value="1"/>
</dbReference>
<dbReference type="AlphaFoldDB" id="A0A329LHU3"/>
<dbReference type="OrthoDB" id="23692at2"/>
<dbReference type="PROSITE" id="PS50887">
    <property type="entry name" value="GGDEF"/>
    <property type="match status" value="1"/>
</dbReference>
<dbReference type="SUPFAM" id="SSF55073">
    <property type="entry name" value="Nucleotide cyclase"/>
    <property type="match status" value="1"/>
</dbReference>
<dbReference type="InterPro" id="IPR043128">
    <property type="entry name" value="Rev_trsase/Diguanyl_cyclase"/>
</dbReference>
<evidence type="ECO:0000313" key="4">
    <source>
        <dbReference type="Proteomes" id="UP000250915"/>
    </source>
</evidence>
<dbReference type="Pfam" id="PF00990">
    <property type="entry name" value="GGDEF"/>
    <property type="match status" value="1"/>
</dbReference>
<feature type="transmembrane region" description="Helical" evidence="1">
    <location>
        <begin position="209"/>
        <end position="227"/>
    </location>
</feature>
<feature type="domain" description="GGDEF" evidence="2">
    <location>
        <begin position="298"/>
        <end position="428"/>
    </location>
</feature>
<dbReference type="GO" id="GO:0043709">
    <property type="term" value="P:cell adhesion involved in single-species biofilm formation"/>
    <property type="evidence" value="ECO:0007669"/>
    <property type="project" value="TreeGrafter"/>
</dbReference>
<evidence type="ECO:0000256" key="1">
    <source>
        <dbReference type="SAM" id="Phobius"/>
    </source>
</evidence>
<dbReference type="GO" id="GO:1902201">
    <property type="term" value="P:negative regulation of bacterial-type flagellum-dependent cell motility"/>
    <property type="evidence" value="ECO:0007669"/>
    <property type="project" value="TreeGrafter"/>
</dbReference>
<dbReference type="SMART" id="SM00267">
    <property type="entry name" value="GGDEF"/>
    <property type="match status" value="1"/>
</dbReference>
<feature type="transmembrane region" description="Helical" evidence="1">
    <location>
        <begin position="233"/>
        <end position="252"/>
    </location>
</feature>
<dbReference type="PANTHER" id="PTHR45138:SF9">
    <property type="entry name" value="DIGUANYLATE CYCLASE DGCM-RELATED"/>
    <property type="match status" value="1"/>
</dbReference>
<keyword evidence="1" id="KW-1133">Transmembrane helix</keyword>
<dbReference type="GO" id="GO:0052621">
    <property type="term" value="F:diguanylate cyclase activity"/>
    <property type="evidence" value="ECO:0007669"/>
    <property type="project" value="TreeGrafter"/>
</dbReference>
<proteinExistence type="predicted"/>
<reference evidence="3 4" key="1">
    <citation type="submission" date="2018-06" db="EMBL/GenBank/DDBJ databases">
        <title>NTM in soil in Japan.</title>
        <authorList>
            <person name="Ohya K."/>
        </authorList>
    </citation>
    <scope>NUCLEOTIDE SEQUENCE [LARGE SCALE GENOMIC DNA]</scope>
    <source>
        <strain evidence="3 4">GF28</strain>
    </source>
</reference>
<dbReference type="InterPro" id="IPR000160">
    <property type="entry name" value="GGDEF_dom"/>
</dbReference>
<keyword evidence="1" id="KW-0812">Transmembrane</keyword>
<protein>
    <submittedName>
        <fullName evidence="3">GGDEF domain-containing protein</fullName>
    </submittedName>
</protein>
<accession>A0A329LHU3</accession>
<name>A0A329LHU3_9MYCO</name>
<evidence type="ECO:0000259" key="2">
    <source>
        <dbReference type="PROSITE" id="PS50887"/>
    </source>
</evidence>
<dbReference type="Proteomes" id="UP000250915">
    <property type="component" value="Unassembled WGS sequence"/>
</dbReference>
<feature type="transmembrane region" description="Helical" evidence="1">
    <location>
        <begin position="101"/>
        <end position="122"/>
    </location>
</feature>
<organism evidence="3 4">
    <name type="scientific">Mycobacterium colombiense</name>
    <dbReference type="NCBI Taxonomy" id="339268"/>
    <lineage>
        <taxon>Bacteria</taxon>
        <taxon>Bacillati</taxon>
        <taxon>Actinomycetota</taxon>
        <taxon>Actinomycetes</taxon>
        <taxon>Mycobacteriales</taxon>
        <taxon>Mycobacteriaceae</taxon>
        <taxon>Mycobacterium</taxon>
        <taxon>Mycobacterium avium complex (MAC)</taxon>
    </lineage>
</organism>
<keyword evidence="1" id="KW-0472">Membrane</keyword>
<comment type="caution">
    <text evidence="3">The sequence shown here is derived from an EMBL/GenBank/DDBJ whole genome shotgun (WGS) entry which is preliminary data.</text>
</comment>
<sequence length="428" mass="45145">MSSCGSSGFRNPMVPQTRTCSRRACRNLGTKCGFRGVMQSGSRAGVRTPRGPQIWHIRSADSGLVLSYVQRGGVSVPGFKSWLGRPDQFDWMTAILRERGLLRAAQSTLAVIASMSALVPLTTLLSTRHPTGEVVLINATAAVFVVAAGVYWLTRWPTRVQSEIVGVAAATCIAGWSLTQSTAALAAVGCCAMATNSGYVALFHSNRLLVFDVVLAIAVSVAAAVHLAHESDIGTGIAAFWVITMLNLSFPLGMRGMSRAMGTYAQRADQDSLTGLFNRRGFITALTRRLAEAGADDAHLTMTMIDLDAFKRINDTFGHAAGDRALIAVAGVLRQHASSTSVLCRAGGEEFLLAATSRSPNAELVSTRLGAAIAALPQGLTASIGTATAELPPMGTFDVLGLVEKLIDAADSAMYTAKRRGGNQAHHL</sequence>
<dbReference type="PANTHER" id="PTHR45138">
    <property type="entry name" value="REGULATORY COMPONENTS OF SENSORY TRANSDUCTION SYSTEM"/>
    <property type="match status" value="1"/>
</dbReference>